<proteinExistence type="predicted"/>
<accession>A0ACD4NMI8</accession>
<reference evidence="1" key="1">
    <citation type="submission" date="2022-11" db="EMBL/GenBank/DDBJ databases">
        <title>beta-Carotene-producing bacterium, Jeongeuplla avenae sp. nov., alleviates the salt stress of Arabidopsis seedlings.</title>
        <authorList>
            <person name="Jiang L."/>
            <person name="Lee J."/>
        </authorList>
    </citation>
    <scope>NUCLEOTIDE SEQUENCE</scope>
    <source>
        <strain evidence="1">DY_R2A_6</strain>
    </source>
</reference>
<evidence type="ECO:0000313" key="2">
    <source>
        <dbReference type="Proteomes" id="UP001163223"/>
    </source>
</evidence>
<keyword evidence="2" id="KW-1185">Reference proteome</keyword>
<dbReference type="EMBL" id="CP113520">
    <property type="protein sequence ID" value="WAJ28076.1"/>
    <property type="molecule type" value="Genomic_DNA"/>
</dbReference>
<protein>
    <submittedName>
        <fullName evidence="1">Uncharacterized protein</fullName>
    </submittedName>
</protein>
<organism evidence="1 2">
    <name type="scientific">Antarcticirhabdus aurantiaca</name>
    <dbReference type="NCBI Taxonomy" id="2606717"/>
    <lineage>
        <taxon>Bacteria</taxon>
        <taxon>Pseudomonadati</taxon>
        <taxon>Pseudomonadota</taxon>
        <taxon>Alphaproteobacteria</taxon>
        <taxon>Hyphomicrobiales</taxon>
        <taxon>Aurantimonadaceae</taxon>
        <taxon>Antarcticirhabdus</taxon>
    </lineage>
</organism>
<name>A0ACD4NMI8_9HYPH</name>
<dbReference type="Proteomes" id="UP001163223">
    <property type="component" value="Chromosome"/>
</dbReference>
<evidence type="ECO:0000313" key="1">
    <source>
        <dbReference type="EMBL" id="WAJ28076.1"/>
    </source>
</evidence>
<sequence>MINNSSLRRFRLSAALGLALVAATSATAFAQASSGSIGGNGDDAQSNSGPGTGVMTPGASGTDSGTTGSFRTDSISGNGDDAQSNSTNGAATGAMTGTAPMATQNCDAAQIAAGATLCNQQSGDDAESASGLPQQSN</sequence>
<gene>
    <name evidence="1" type="ORF">OXU80_25160</name>
</gene>